<dbReference type="EMBL" id="CAOQHR010000007">
    <property type="protein sequence ID" value="CAI6337835.1"/>
    <property type="molecule type" value="Genomic_DNA"/>
</dbReference>
<dbReference type="PANTHER" id="PTHR37542">
    <property type="entry name" value="HELO DOMAIN-CONTAINING PROTEIN-RELATED"/>
    <property type="match status" value="1"/>
</dbReference>
<feature type="domain" description="Protein kinase" evidence="1">
    <location>
        <begin position="229"/>
        <end position="514"/>
    </location>
</feature>
<dbReference type="GO" id="GO:0004672">
    <property type="term" value="F:protein kinase activity"/>
    <property type="evidence" value="ECO:0007669"/>
    <property type="project" value="InterPro"/>
</dbReference>
<accession>A0A9W4XRC2</accession>
<organism evidence="2 3">
    <name type="scientific">Periconia digitata</name>
    <dbReference type="NCBI Taxonomy" id="1303443"/>
    <lineage>
        <taxon>Eukaryota</taxon>
        <taxon>Fungi</taxon>
        <taxon>Dikarya</taxon>
        <taxon>Ascomycota</taxon>
        <taxon>Pezizomycotina</taxon>
        <taxon>Dothideomycetes</taxon>
        <taxon>Pleosporomycetidae</taxon>
        <taxon>Pleosporales</taxon>
        <taxon>Massarineae</taxon>
        <taxon>Periconiaceae</taxon>
        <taxon>Periconia</taxon>
    </lineage>
</organism>
<evidence type="ECO:0000313" key="2">
    <source>
        <dbReference type="EMBL" id="CAI6337835.1"/>
    </source>
</evidence>
<dbReference type="InterPro" id="IPR056002">
    <property type="entry name" value="DUF7580"/>
</dbReference>
<dbReference type="PANTHER" id="PTHR37542:SF3">
    <property type="entry name" value="PRION-INHIBITION AND PROPAGATION HELO DOMAIN-CONTAINING PROTEIN"/>
    <property type="match status" value="1"/>
</dbReference>
<dbReference type="Pfam" id="PF24476">
    <property type="entry name" value="DUF7580"/>
    <property type="match status" value="1"/>
</dbReference>
<gene>
    <name evidence="2" type="ORF">PDIGIT_LOCUS10950</name>
</gene>
<dbReference type="OrthoDB" id="1911848at2759"/>
<sequence>MADAAGLAFAVFDKLWLVGSKTAEAISDYREFDKDSIKLANDLITEINRTKTLECLLFEPSKAYDGKSLFTQFDENVQIQIHVQLRKLLNIINEGAELLECQKIDQHSALPPEKDRLPTRFSKSPLLSSDTTLSKKPSRTLRLRWSLWDKKRLEMIIRKFVQENEKVSGQVQLMCHATSVGVTLTHLDRLKTNEHSKKLGFDLPAHLHIETTGMNASPISLQLNDETLFRKLATHSKETSGFTIIAHDNRDLLAEFRSYAPDKIEATALETRTKDRIELLARLLCQKKDTVFHTLSCLGWVLDAQNNRVAFIFSIPENAQPKPTSLLDAYRLKDYRPTLGERFRLAHSLSRALSELQLVQWVHKSFRSENILLFPNPEPRLEVSQPWVMGFEFSRPEFDFSSGRADDDVARNVYRHPERQKQPQKPFTKIHDIYSLGVVLLEIGLWRPVLTLTTDGFKRVKDAWTVQEYLVKKAERSLPREVGEHYKQCVSRCLAGRFDVLGGEKEDLGLQQAFREQVVDVLEGAAQSIG</sequence>
<evidence type="ECO:0000259" key="1">
    <source>
        <dbReference type="PROSITE" id="PS50011"/>
    </source>
</evidence>
<dbReference type="GO" id="GO:0005524">
    <property type="term" value="F:ATP binding"/>
    <property type="evidence" value="ECO:0007669"/>
    <property type="project" value="InterPro"/>
</dbReference>
<dbReference type="Gene3D" id="1.10.510.10">
    <property type="entry name" value="Transferase(Phosphotransferase) domain 1"/>
    <property type="match status" value="1"/>
</dbReference>
<reference evidence="2" key="1">
    <citation type="submission" date="2023-01" db="EMBL/GenBank/DDBJ databases">
        <authorList>
            <person name="Van Ghelder C."/>
            <person name="Rancurel C."/>
        </authorList>
    </citation>
    <scope>NUCLEOTIDE SEQUENCE</scope>
    <source>
        <strain evidence="2">CNCM I-4278</strain>
    </source>
</reference>
<keyword evidence="3" id="KW-1185">Reference proteome</keyword>
<protein>
    <recommendedName>
        <fullName evidence="1">Protein kinase domain-containing protein</fullName>
    </recommendedName>
</protein>
<dbReference type="InterPro" id="IPR011009">
    <property type="entry name" value="Kinase-like_dom_sf"/>
</dbReference>
<dbReference type="SUPFAM" id="SSF56112">
    <property type="entry name" value="Protein kinase-like (PK-like)"/>
    <property type="match status" value="1"/>
</dbReference>
<dbReference type="AlphaFoldDB" id="A0A9W4XRC2"/>
<dbReference type="Proteomes" id="UP001152607">
    <property type="component" value="Unassembled WGS sequence"/>
</dbReference>
<proteinExistence type="predicted"/>
<dbReference type="InterPro" id="IPR000719">
    <property type="entry name" value="Prot_kinase_dom"/>
</dbReference>
<comment type="caution">
    <text evidence="2">The sequence shown here is derived from an EMBL/GenBank/DDBJ whole genome shotgun (WGS) entry which is preliminary data.</text>
</comment>
<name>A0A9W4XRC2_9PLEO</name>
<dbReference type="PROSITE" id="PS50011">
    <property type="entry name" value="PROTEIN_KINASE_DOM"/>
    <property type="match status" value="1"/>
</dbReference>
<evidence type="ECO:0000313" key="3">
    <source>
        <dbReference type="Proteomes" id="UP001152607"/>
    </source>
</evidence>